<dbReference type="RefSeq" id="WP_277537510.1">
    <property type="nucleotide sequence ID" value="NZ_JAPDIA010000008.1"/>
</dbReference>
<dbReference type="Proteomes" id="UP001153404">
    <property type="component" value="Unassembled WGS sequence"/>
</dbReference>
<protein>
    <submittedName>
        <fullName evidence="1">Uncharacterized protein</fullName>
    </submittedName>
</protein>
<accession>A0A9X4L4V9</accession>
<sequence length="55" mass="5973">MDIELKLDENGLQGTVFASTNDCMASAAGLDIGDWTHDPLNPVSHSPWQAFLRSV</sequence>
<gene>
    <name evidence="1" type="ORF">OMP40_32685</name>
</gene>
<keyword evidence="2" id="KW-1185">Reference proteome</keyword>
<name>A0A9X4L4V9_9BACL</name>
<proteinExistence type="predicted"/>
<evidence type="ECO:0000313" key="1">
    <source>
        <dbReference type="EMBL" id="MDG0813517.1"/>
    </source>
</evidence>
<dbReference type="EMBL" id="JAPDIA010000008">
    <property type="protein sequence ID" value="MDG0813517.1"/>
    <property type="molecule type" value="Genomic_DNA"/>
</dbReference>
<dbReference type="AlphaFoldDB" id="A0A9X4L4V9"/>
<organism evidence="1 2">
    <name type="scientific">Cohnella rhizosphaerae</name>
    <dbReference type="NCBI Taxonomy" id="1457232"/>
    <lineage>
        <taxon>Bacteria</taxon>
        <taxon>Bacillati</taxon>
        <taxon>Bacillota</taxon>
        <taxon>Bacilli</taxon>
        <taxon>Bacillales</taxon>
        <taxon>Paenibacillaceae</taxon>
        <taxon>Cohnella</taxon>
    </lineage>
</organism>
<evidence type="ECO:0000313" key="2">
    <source>
        <dbReference type="Proteomes" id="UP001153404"/>
    </source>
</evidence>
<reference evidence="1" key="1">
    <citation type="submission" date="2022-10" db="EMBL/GenBank/DDBJ databases">
        <title>Comparative genomic analysis of Cohnella hashimotonis sp. nov., isolated from the International Space Station.</title>
        <authorList>
            <person name="Simpson A."/>
            <person name="Venkateswaran K."/>
        </authorList>
    </citation>
    <scope>NUCLEOTIDE SEQUENCE</scope>
    <source>
        <strain evidence="1">DSM 28161</strain>
    </source>
</reference>
<comment type="caution">
    <text evidence="1">The sequence shown here is derived from an EMBL/GenBank/DDBJ whole genome shotgun (WGS) entry which is preliminary data.</text>
</comment>